<evidence type="ECO:0000259" key="6">
    <source>
        <dbReference type="Pfam" id="PF09759"/>
    </source>
</evidence>
<proteinExistence type="inferred from homology"/>
<dbReference type="PANTHER" id="PTHR13255">
    <property type="entry name" value="ATAXIN-10"/>
    <property type="match status" value="1"/>
</dbReference>
<evidence type="ECO:0000256" key="2">
    <source>
        <dbReference type="ARBA" id="ARBA00018804"/>
    </source>
</evidence>
<reference evidence="7" key="1">
    <citation type="submission" date="2019-08" db="EMBL/GenBank/DDBJ databases">
        <title>The genome of the North American firefly Photinus pyralis.</title>
        <authorList>
            <consortium name="Photinus pyralis genome working group"/>
            <person name="Fallon T.R."/>
            <person name="Sander Lower S.E."/>
            <person name="Weng J.-K."/>
        </authorList>
    </citation>
    <scope>NUCLEOTIDE SEQUENCE</scope>
    <source>
        <strain evidence="7">TRF0915ILg1</strain>
        <tissue evidence="7">Whole body</tissue>
    </source>
</reference>
<evidence type="ECO:0000256" key="5">
    <source>
        <dbReference type="ARBA" id="ARBA00045173"/>
    </source>
</evidence>
<keyword evidence="3" id="KW-0132">Cell division</keyword>
<dbReference type="Pfam" id="PF09759">
    <property type="entry name" value="Atx10homo_assoc"/>
    <property type="match status" value="1"/>
</dbReference>
<evidence type="ECO:0000256" key="3">
    <source>
        <dbReference type="ARBA" id="ARBA00022618"/>
    </source>
</evidence>
<name>A0A8K0FZZ3_IGNLU</name>
<gene>
    <name evidence="7" type="ORF">ILUMI_25396</name>
</gene>
<dbReference type="Gene3D" id="1.25.10.10">
    <property type="entry name" value="Leucine-rich Repeat Variant"/>
    <property type="match status" value="1"/>
</dbReference>
<dbReference type="SUPFAM" id="SSF48371">
    <property type="entry name" value="ARM repeat"/>
    <property type="match status" value="1"/>
</dbReference>
<dbReference type="PANTHER" id="PTHR13255:SF0">
    <property type="entry name" value="ATAXIN-10"/>
    <property type="match status" value="1"/>
</dbReference>
<dbReference type="AlphaFoldDB" id="A0A8K0FZZ3"/>
<dbReference type="GO" id="GO:0031175">
    <property type="term" value="P:neuron projection development"/>
    <property type="evidence" value="ECO:0007669"/>
    <property type="project" value="TreeGrafter"/>
</dbReference>
<dbReference type="InterPro" id="IPR019156">
    <property type="entry name" value="Ataxin-10_domain"/>
</dbReference>
<comment type="similarity">
    <text evidence="1">Belongs to the ataxin-10 family.</text>
</comment>
<organism evidence="7 8">
    <name type="scientific">Ignelater luminosus</name>
    <name type="common">Cucubano</name>
    <name type="synonym">Pyrophorus luminosus</name>
    <dbReference type="NCBI Taxonomy" id="2038154"/>
    <lineage>
        <taxon>Eukaryota</taxon>
        <taxon>Metazoa</taxon>
        <taxon>Ecdysozoa</taxon>
        <taxon>Arthropoda</taxon>
        <taxon>Hexapoda</taxon>
        <taxon>Insecta</taxon>
        <taxon>Pterygota</taxon>
        <taxon>Neoptera</taxon>
        <taxon>Endopterygota</taxon>
        <taxon>Coleoptera</taxon>
        <taxon>Polyphaga</taxon>
        <taxon>Elateriformia</taxon>
        <taxon>Elateroidea</taxon>
        <taxon>Elateridae</taxon>
        <taxon>Agrypninae</taxon>
        <taxon>Pyrophorini</taxon>
        <taxon>Ignelater</taxon>
    </lineage>
</organism>
<dbReference type="Proteomes" id="UP000801492">
    <property type="component" value="Unassembled WGS sequence"/>
</dbReference>
<dbReference type="InterPro" id="IPR051374">
    <property type="entry name" value="Ataxin-10/CTR86_families"/>
</dbReference>
<keyword evidence="4" id="KW-0131">Cell cycle</keyword>
<sequence length="466" mass="53409">MSSMSSLVKLDGDLVINYLSSEQYKDLILYIKGKFIITRDENTGKPNLISTSKNTIEILSSILATLNDKLTEGCVTENQFELIKEVFRALRNAAVFNREIQDLIIKNDFIICSARRIIEIYIKCDNASVKIILQFLINIVTKNPEAAIKIWEMLQDILVDLFEISDYSYYSAALMYNIIYLNRNLIKNCKGIYNYIIDGVVTDENEYYLFLLEVFLQEMEFMSNYESFEVNQRLIILSYLQELIMSKSENFLVSRDVVELLTNQFKKKSDCILKTVTNDVDQLDPQEVVILSEILASLCAQDLYRNQLQEDKSLLIDCAFLLRNIHNIGKESQNNFTPMQKLSDVTSTNSEAQKNPTFGFKANLIQFLGNASWKNKANQDQLRELDCIPLLLDCCNIDARNPFIIQWAILAVRNLCENNLANQEVIARLTQQGVVDCSTLQEMGLTLHDDGTNKISLLPLPQHNSK</sequence>
<keyword evidence="8" id="KW-1185">Reference proteome</keyword>
<comment type="function">
    <text evidence="5">May play a role in the regulation of cytokinesis. May play a role in signaling by stimulating protein glycosylation. Induces neuritogenesis by activating the Ras-MAP kinase pathway and is necessary for the survival of cerebellar neurons. Does not appear to play a major role in ciliogenesis.</text>
</comment>
<dbReference type="InterPro" id="IPR016024">
    <property type="entry name" value="ARM-type_fold"/>
</dbReference>
<dbReference type="InterPro" id="IPR011989">
    <property type="entry name" value="ARM-like"/>
</dbReference>
<evidence type="ECO:0000313" key="8">
    <source>
        <dbReference type="Proteomes" id="UP000801492"/>
    </source>
</evidence>
<evidence type="ECO:0000256" key="4">
    <source>
        <dbReference type="ARBA" id="ARBA00023306"/>
    </source>
</evidence>
<dbReference type="EMBL" id="VTPC01090912">
    <property type="protein sequence ID" value="KAF2880768.1"/>
    <property type="molecule type" value="Genomic_DNA"/>
</dbReference>
<protein>
    <recommendedName>
        <fullName evidence="2">Ataxin-10</fullName>
    </recommendedName>
</protein>
<evidence type="ECO:0000256" key="1">
    <source>
        <dbReference type="ARBA" id="ARBA00008384"/>
    </source>
</evidence>
<comment type="caution">
    <text evidence="7">The sequence shown here is derived from an EMBL/GenBank/DDBJ whole genome shotgun (WGS) entry which is preliminary data.</text>
</comment>
<dbReference type="GO" id="GO:0051301">
    <property type="term" value="P:cell division"/>
    <property type="evidence" value="ECO:0007669"/>
    <property type="project" value="UniProtKB-KW"/>
</dbReference>
<evidence type="ECO:0000313" key="7">
    <source>
        <dbReference type="EMBL" id="KAF2880768.1"/>
    </source>
</evidence>
<dbReference type="GO" id="GO:0005829">
    <property type="term" value="C:cytosol"/>
    <property type="evidence" value="ECO:0007669"/>
    <property type="project" value="TreeGrafter"/>
</dbReference>
<feature type="domain" description="Ataxin-10" evidence="6">
    <location>
        <begin position="360"/>
        <end position="456"/>
    </location>
</feature>
<dbReference type="OrthoDB" id="379794at2759"/>
<accession>A0A8K0FZZ3</accession>